<dbReference type="InterPro" id="IPR001173">
    <property type="entry name" value="Glyco_trans_2-like"/>
</dbReference>
<dbReference type="PANTHER" id="PTHR22916">
    <property type="entry name" value="GLYCOSYLTRANSFERASE"/>
    <property type="match status" value="1"/>
</dbReference>
<dbReference type="EMBL" id="BMQQ01000029">
    <property type="protein sequence ID" value="GGT55744.1"/>
    <property type="molecule type" value="Genomic_DNA"/>
</dbReference>
<feature type="domain" description="TarS/TarP linker" evidence="2">
    <location>
        <begin position="227"/>
        <end position="322"/>
    </location>
</feature>
<reference evidence="3" key="2">
    <citation type="submission" date="2020-09" db="EMBL/GenBank/DDBJ databases">
        <authorList>
            <person name="Sun Q."/>
            <person name="Ohkuma M."/>
        </authorList>
    </citation>
    <scope>NUCLEOTIDE SEQUENCE</scope>
    <source>
        <strain evidence="3">JCM 3172</strain>
    </source>
</reference>
<dbReference type="Pfam" id="PF00535">
    <property type="entry name" value="Glycos_transf_2"/>
    <property type="match status" value="1"/>
</dbReference>
<dbReference type="RefSeq" id="WP_189204438.1">
    <property type="nucleotide sequence ID" value="NZ_BMQQ01000029.1"/>
</dbReference>
<accession>A0A918HDB5</accession>
<evidence type="ECO:0000313" key="4">
    <source>
        <dbReference type="Proteomes" id="UP000619486"/>
    </source>
</evidence>
<evidence type="ECO:0000313" key="3">
    <source>
        <dbReference type="EMBL" id="GGT55744.1"/>
    </source>
</evidence>
<proteinExistence type="predicted"/>
<evidence type="ECO:0000259" key="1">
    <source>
        <dbReference type="Pfam" id="PF00535"/>
    </source>
</evidence>
<dbReference type="PANTHER" id="PTHR22916:SF3">
    <property type="entry name" value="UDP-GLCNAC:BETAGAL BETA-1,3-N-ACETYLGLUCOSAMINYLTRANSFERASE-LIKE PROTEIN 1"/>
    <property type="match status" value="1"/>
</dbReference>
<dbReference type="GO" id="GO:0016758">
    <property type="term" value="F:hexosyltransferase activity"/>
    <property type="evidence" value="ECO:0007669"/>
    <property type="project" value="UniProtKB-ARBA"/>
</dbReference>
<evidence type="ECO:0008006" key="5">
    <source>
        <dbReference type="Google" id="ProtNLM"/>
    </source>
</evidence>
<dbReference type="SUPFAM" id="SSF53448">
    <property type="entry name" value="Nucleotide-diphospho-sugar transferases"/>
    <property type="match status" value="1"/>
</dbReference>
<dbReference type="Pfam" id="PF22181">
    <property type="entry name" value="TarS_linker"/>
    <property type="match status" value="1"/>
</dbReference>
<sequence>MTEPAVTVVVAVYNTMPALTECLESLVGQSIGLDRLEIIAVNDGSTDDSGKELDRFAARYPGTFKVIHQENSGGPAGPNNVALSQATGRYVFFVGSDDYLGREALERMVKMADKNDSDVVLGKMVAVGNRSIPRAVFRTTENSIPLIGSGALYAISNTKMYKRALIEKHGMRYAEDLPVSCDMPFTLEAYVHSKTVSVVADYDCYYAVRRDDDSNITYRARFENRLKVCKRALDRLHELSGPGDLYDAFAIRLLKVDLAWIFGENFLAETPERREECVRVTAEFLEEYYGSSFDRFEHRLTVPERLRFRWVFARRTDSLTELVRTDTAGDLPPTLLDGDHAYALYPGFRDSRYDIPDSSFELLGTLVGRFGPGTELASMAWHQDADAFALDVSVRVPVVGDTSSAVVRLADRAMPKSTDKAGARRLGKHEELPRPVGEFTRETTPDGDATVVRARIPLKRRKATLGLRVSLDAGGWTYEIPVRGEEHPLPLARRWRVDDPYRVAAEVNAKGRVVVATGPLYPPNKNWGSRLRSLLTGSKRK</sequence>
<dbReference type="InterPro" id="IPR054028">
    <property type="entry name" value="TarS/TarP_linker"/>
</dbReference>
<reference evidence="3" key="1">
    <citation type="journal article" date="2014" name="Int. J. Syst. Evol. Microbiol.">
        <title>Complete genome sequence of Corynebacterium casei LMG S-19264T (=DSM 44701T), isolated from a smear-ripened cheese.</title>
        <authorList>
            <consortium name="US DOE Joint Genome Institute (JGI-PGF)"/>
            <person name="Walter F."/>
            <person name="Albersmeier A."/>
            <person name="Kalinowski J."/>
            <person name="Ruckert C."/>
        </authorList>
    </citation>
    <scope>NUCLEOTIDE SEQUENCE</scope>
    <source>
        <strain evidence="3">JCM 3172</strain>
    </source>
</reference>
<comment type="caution">
    <text evidence="3">The sequence shown here is derived from an EMBL/GenBank/DDBJ whole genome shotgun (WGS) entry which is preliminary data.</text>
</comment>
<dbReference type="Gene3D" id="3.90.550.10">
    <property type="entry name" value="Spore Coat Polysaccharide Biosynthesis Protein SpsA, Chain A"/>
    <property type="match status" value="1"/>
</dbReference>
<name>A0A918HDB5_9ACTN</name>
<evidence type="ECO:0000259" key="2">
    <source>
        <dbReference type="Pfam" id="PF22181"/>
    </source>
</evidence>
<dbReference type="CDD" id="cd00761">
    <property type="entry name" value="Glyco_tranf_GTA_type"/>
    <property type="match status" value="1"/>
</dbReference>
<keyword evidence="4" id="KW-1185">Reference proteome</keyword>
<feature type="domain" description="Glycosyltransferase 2-like" evidence="1">
    <location>
        <begin position="7"/>
        <end position="133"/>
    </location>
</feature>
<dbReference type="InterPro" id="IPR029044">
    <property type="entry name" value="Nucleotide-diphossugar_trans"/>
</dbReference>
<dbReference type="Proteomes" id="UP000619486">
    <property type="component" value="Unassembled WGS sequence"/>
</dbReference>
<dbReference type="AlphaFoldDB" id="A0A918HDB5"/>
<gene>
    <name evidence="3" type="ORF">GCM10014713_56900</name>
</gene>
<organism evidence="3 4">
    <name type="scientific">Streptomyces purpureus</name>
    <dbReference type="NCBI Taxonomy" id="1951"/>
    <lineage>
        <taxon>Bacteria</taxon>
        <taxon>Bacillati</taxon>
        <taxon>Actinomycetota</taxon>
        <taxon>Actinomycetes</taxon>
        <taxon>Kitasatosporales</taxon>
        <taxon>Streptomycetaceae</taxon>
        <taxon>Streptomyces</taxon>
    </lineage>
</organism>
<protein>
    <recommendedName>
        <fullName evidence="5">Glycosyl transferase</fullName>
    </recommendedName>
</protein>